<dbReference type="Proteomes" id="UP000573001">
    <property type="component" value="Unassembled WGS sequence"/>
</dbReference>
<name>A0ABX2MD48_9MICO</name>
<reference evidence="2 3" key="1">
    <citation type="submission" date="2020-05" db="EMBL/GenBank/DDBJ databases">
        <title>Genome Sequencing of Type Strains.</title>
        <authorList>
            <person name="Lemaire J.F."/>
            <person name="Inderbitzin P."/>
            <person name="Gregorio O.A."/>
            <person name="Collins S.B."/>
            <person name="Wespe N."/>
            <person name="Knight-Connoni V."/>
        </authorList>
    </citation>
    <scope>NUCLEOTIDE SEQUENCE [LARGE SCALE GENOMIC DNA]</scope>
    <source>
        <strain evidence="2 3">ATCC 19096</strain>
    </source>
</reference>
<keyword evidence="3" id="KW-1185">Reference proteome</keyword>
<evidence type="ECO:0000313" key="3">
    <source>
        <dbReference type="Proteomes" id="UP000573001"/>
    </source>
</evidence>
<keyword evidence="1" id="KW-1133">Transmembrane helix</keyword>
<evidence type="ECO:0008006" key="4">
    <source>
        <dbReference type="Google" id="ProtNLM"/>
    </source>
</evidence>
<feature type="transmembrane region" description="Helical" evidence="1">
    <location>
        <begin position="342"/>
        <end position="366"/>
    </location>
</feature>
<keyword evidence="1" id="KW-0812">Transmembrane</keyword>
<evidence type="ECO:0000313" key="2">
    <source>
        <dbReference type="EMBL" id="NUU13234.1"/>
    </source>
</evidence>
<evidence type="ECO:0000256" key="1">
    <source>
        <dbReference type="SAM" id="Phobius"/>
    </source>
</evidence>
<dbReference type="EMBL" id="JABMCE010000061">
    <property type="protein sequence ID" value="NUU13234.1"/>
    <property type="molecule type" value="Genomic_DNA"/>
</dbReference>
<feature type="transmembrane region" description="Helical" evidence="1">
    <location>
        <begin position="185"/>
        <end position="205"/>
    </location>
</feature>
<keyword evidence="1" id="KW-0472">Membrane</keyword>
<sequence length="444" mass="45071">MTVTIRRDYLGRASLAASALFLPNFRVVIVLLVLAAIYPPEVRAAVGLGGSMTAVVTVLASGFVVTTVRACTPALRKSAVGPRGAATALHREFTAAFGAAGLLFVVGAVVGIACGLWTDTDVGGFFAVYWLCAVPAVALTPIGFVLNGAFQSLHRDVGNLGAAATGTVVQALVAVVVVLAHTPPVVAVAALGGATSVAGVVGAAIRGRQLAAIGLLSARTVRSAARSAVGRPTAALRSLIERGAASVDGLVFMVTFTVAVLVASAYSPASGAAVALAVSLMRSTIVPLKQFGVVGARFVLKEQGQPNAMRLATVQTSCVALLLGAAAILVGARAVVPPLDELSWVLVAMMVTQLVLEPWGGVLYAYRKVAESTFRGLPALFGAYCGIAAPGLLLIAILHVATAEATWAVLLLARIAFVVAQAVRGPINRVNDAGAQRAASRATG</sequence>
<feature type="transmembrane region" description="Helical" evidence="1">
    <location>
        <begin position="44"/>
        <end position="72"/>
    </location>
</feature>
<gene>
    <name evidence="2" type="ORF">HP507_05215</name>
</gene>
<proteinExistence type="predicted"/>
<feature type="transmembrane region" description="Helical" evidence="1">
    <location>
        <begin position="158"/>
        <end position="179"/>
    </location>
</feature>
<organism evidence="2 3">
    <name type="scientific">Curtobacterium pusillum</name>
    <dbReference type="NCBI Taxonomy" id="69373"/>
    <lineage>
        <taxon>Bacteria</taxon>
        <taxon>Bacillati</taxon>
        <taxon>Actinomycetota</taxon>
        <taxon>Actinomycetes</taxon>
        <taxon>Micrococcales</taxon>
        <taxon>Microbacteriaceae</taxon>
        <taxon>Curtobacterium</taxon>
    </lineage>
</organism>
<feature type="transmembrane region" description="Helical" evidence="1">
    <location>
        <begin position="405"/>
        <end position="423"/>
    </location>
</feature>
<feature type="transmembrane region" description="Helical" evidence="1">
    <location>
        <begin position="124"/>
        <end position="146"/>
    </location>
</feature>
<feature type="transmembrane region" description="Helical" evidence="1">
    <location>
        <begin position="93"/>
        <end position="118"/>
    </location>
</feature>
<feature type="transmembrane region" description="Helical" evidence="1">
    <location>
        <begin position="312"/>
        <end position="336"/>
    </location>
</feature>
<dbReference type="RefSeq" id="WP_175350787.1">
    <property type="nucleotide sequence ID" value="NZ_BAAAWQ010000001.1"/>
</dbReference>
<comment type="caution">
    <text evidence="2">The sequence shown here is derived from an EMBL/GenBank/DDBJ whole genome shotgun (WGS) entry which is preliminary data.</text>
</comment>
<protein>
    <recommendedName>
        <fullName evidence="4">O-antigen/teichoic acid export membrane protein</fullName>
    </recommendedName>
</protein>
<feature type="transmembrane region" description="Helical" evidence="1">
    <location>
        <begin position="378"/>
        <end position="399"/>
    </location>
</feature>
<accession>A0ABX2MD48</accession>
<feature type="transmembrane region" description="Helical" evidence="1">
    <location>
        <begin position="15"/>
        <end position="38"/>
    </location>
</feature>